<dbReference type="InterPro" id="IPR003593">
    <property type="entry name" value="AAA+_ATPase"/>
</dbReference>
<dbReference type="PANTHER" id="PTHR43776:SF7">
    <property type="entry name" value="D,D-DIPEPTIDE TRANSPORT ATP-BINDING PROTEIN DDPF-RELATED"/>
    <property type="match status" value="1"/>
</dbReference>
<keyword evidence="3" id="KW-0547">Nucleotide-binding</keyword>
<dbReference type="PROSITE" id="PS50893">
    <property type="entry name" value="ABC_TRANSPORTER_2"/>
    <property type="match status" value="1"/>
</dbReference>
<dbReference type="SUPFAM" id="SSF52540">
    <property type="entry name" value="P-loop containing nucleoside triphosphate hydrolases"/>
    <property type="match status" value="1"/>
</dbReference>
<feature type="domain" description="ABC transporter" evidence="5">
    <location>
        <begin position="6"/>
        <end position="242"/>
    </location>
</feature>
<dbReference type="RefSeq" id="WP_249301843.1">
    <property type="nucleotide sequence ID" value="NZ_CP060634.1"/>
</dbReference>
<evidence type="ECO:0000313" key="6">
    <source>
        <dbReference type="EMBL" id="QNM05047.1"/>
    </source>
</evidence>
<dbReference type="GO" id="GO:0005524">
    <property type="term" value="F:ATP binding"/>
    <property type="evidence" value="ECO:0007669"/>
    <property type="project" value="UniProtKB-KW"/>
</dbReference>
<evidence type="ECO:0000259" key="5">
    <source>
        <dbReference type="PROSITE" id="PS50893"/>
    </source>
</evidence>
<organism evidence="6 7">
    <name type="scientific">Qiania dongpingensis</name>
    <dbReference type="NCBI Taxonomy" id="2763669"/>
    <lineage>
        <taxon>Bacteria</taxon>
        <taxon>Bacillati</taxon>
        <taxon>Bacillota</taxon>
        <taxon>Clostridia</taxon>
        <taxon>Lachnospirales</taxon>
        <taxon>Lachnospiraceae</taxon>
        <taxon>Qiania</taxon>
    </lineage>
</organism>
<dbReference type="SMART" id="SM00382">
    <property type="entry name" value="AAA"/>
    <property type="match status" value="1"/>
</dbReference>
<evidence type="ECO:0000256" key="4">
    <source>
        <dbReference type="ARBA" id="ARBA00022840"/>
    </source>
</evidence>
<protein>
    <submittedName>
        <fullName evidence="6">ABC transporter ATP-binding protein</fullName>
    </submittedName>
</protein>
<dbReference type="InterPro" id="IPR027417">
    <property type="entry name" value="P-loop_NTPase"/>
</dbReference>
<dbReference type="PROSITE" id="PS00211">
    <property type="entry name" value="ABC_TRANSPORTER_1"/>
    <property type="match status" value="1"/>
</dbReference>
<keyword evidence="7" id="KW-1185">Reference proteome</keyword>
<dbReference type="InterPro" id="IPR017871">
    <property type="entry name" value="ABC_transporter-like_CS"/>
</dbReference>
<name>A0A7G9G2L5_9FIRM</name>
<dbReference type="EMBL" id="CP060634">
    <property type="protein sequence ID" value="QNM05047.1"/>
    <property type="molecule type" value="Genomic_DNA"/>
</dbReference>
<dbReference type="KEGG" id="qdo:H9Q78_11410"/>
<evidence type="ECO:0000256" key="3">
    <source>
        <dbReference type="ARBA" id="ARBA00022741"/>
    </source>
</evidence>
<dbReference type="Pfam" id="PF00005">
    <property type="entry name" value="ABC_tran"/>
    <property type="match status" value="1"/>
</dbReference>
<reference evidence="6 7" key="1">
    <citation type="submission" date="2020-08" db="EMBL/GenBank/DDBJ databases">
        <authorList>
            <person name="Liu C."/>
            <person name="Sun Q."/>
        </authorList>
    </citation>
    <scope>NUCLEOTIDE SEQUENCE [LARGE SCALE GENOMIC DNA]</scope>
    <source>
        <strain evidence="6 7">NSJ-38</strain>
    </source>
</reference>
<dbReference type="InterPro" id="IPR003439">
    <property type="entry name" value="ABC_transporter-like_ATP-bd"/>
</dbReference>
<proteinExistence type="inferred from homology"/>
<dbReference type="PANTHER" id="PTHR43776">
    <property type="entry name" value="TRANSPORT ATP-BINDING PROTEIN"/>
    <property type="match status" value="1"/>
</dbReference>
<dbReference type="Gene3D" id="3.40.50.300">
    <property type="entry name" value="P-loop containing nucleotide triphosphate hydrolases"/>
    <property type="match status" value="1"/>
</dbReference>
<comment type="similarity">
    <text evidence="1">Belongs to the ABC transporter superfamily.</text>
</comment>
<keyword evidence="2" id="KW-0813">Transport</keyword>
<dbReference type="Proteomes" id="UP000515823">
    <property type="component" value="Chromosome"/>
</dbReference>
<keyword evidence="4 6" id="KW-0067">ATP-binding</keyword>
<dbReference type="GO" id="GO:0055085">
    <property type="term" value="P:transmembrane transport"/>
    <property type="evidence" value="ECO:0007669"/>
    <property type="project" value="UniProtKB-ARBA"/>
</dbReference>
<dbReference type="GO" id="GO:0016887">
    <property type="term" value="F:ATP hydrolysis activity"/>
    <property type="evidence" value="ECO:0007669"/>
    <property type="project" value="InterPro"/>
</dbReference>
<evidence type="ECO:0000256" key="2">
    <source>
        <dbReference type="ARBA" id="ARBA00022448"/>
    </source>
</evidence>
<dbReference type="CDD" id="cd03257">
    <property type="entry name" value="ABC_NikE_OppD_transporters"/>
    <property type="match status" value="1"/>
</dbReference>
<dbReference type="InterPro" id="IPR050319">
    <property type="entry name" value="ABC_transp_ATP-bind"/>
</dbReference>
<accession>A0A7G9G2L5</accession>
<evidence type="ECO:0000256" key="1">
    <source>
        <dbReference type="ARBA" id="ARBA00005417"/>
    </source>
</evidence>
<dbReference type="AlphaFoldDB" id="A0A7G9G2L5"/>
<sequence>MAECILEVKDLTKRFRGRDKKGRENAEEQAAVDGVSFSIEEGECFGLIGESGSGKSTTAYMVAGLLKPDEGESLFRGHHMQMVFQDPMKAMNPRKRVIDSISEGILYHRNGLSRTEIREKALEAMDMVQLDRSFAKRYGRELSGGECQRATIARAILIRPELLVCDEVTSALDVSVQAQIMRLLDSLKNQLGLSYLFISHDIALVSSICDRVAVMYRGKIVEMGRTKDVIADSKDEYTKKLIDSVLTL</sequence>
<evidence type="ECO:0000313" key="7">
    <source>
        <dbReference type="Proteomes" id="UP000515823"/>
    </source>
</evidence>
<gene>
    <name evidence="6" type="ORF">H9Q78_11410</name>
</gene>